<evidence type="ECO:0000313" key="4">
    <source>
        <dbReference type="Proteomes" id="UP000002938"/>
    </source>
</evidence>
<dbReference type="InterPro" id="IPR043502">
    <property type="entry name" value="DNA/RNA_pol_sf"/>
</dbReference>
<accession>A0ABM9ZZ96</accession>
<feature type="domain" description="UmuC" evidence="2">
    <location>
        <begin position="13"/>
        <end position="202"/>
    </location>
</feature>
<name>A0ABM9ZZ96_9FIRM</name>
<gene>
    <name evidence="3" type="ORF">CUW_1154</name>
</gene>
<dbReference type="Pfam" id="PF11799">
    <property type="entry name" value="IMS_C"/>
    <property type="match status" value="1"/>
</dbReference>
<dbReference type="InterPro" id="IPR050116">
    <property type="entry name" value="DNA_polymerase-Y"/>
</dbReference>
<dbReference type="EMBL" id="ADMN01000119">
    <property type="protein sequence ID" value="EFF62639.1"/>
    <property type="molecule type" value="Genomic_DNA"/>
</dbReference>
<dbReference type="InterPro" id="IPR036775">
    <property type="entry name" value="DNA_pol_Y-fam_lit_finger_sf"/>
</dbReference>
<evidence type="ECO:0000313" key="3">
    <source>
        <dbReference type="EMBL" id="EFF62639.1"/>
    </source>
</evidence>
<dbReference type="PROSITE" id="PS50173">
    <property type="entry name" value="UMUC"/>
    <property type="match status" value="1"/>
</dbReference>
<protein>
    <submittedName>
        <fullName evidence="3">ImpB/MucB/SamB family protein</fullName>
    </submittedName>
</protein>
<dbReference type="Proteomes" id="UP000002938">
    <property type="component" value="Unassembled WGS sequence"/>
</dbReference>
<evidence type="ECO:0000259" key="2">
    <source>
        <dbReference type="PROSITE" id="PS50173"/>
    </source>
</evidence>
<dbReference type="PANTHER" id="PTHR11076">
    <property type="entry name" value="DNA REPAIR POLYMERASE UMUC / TRANSFERASE FAMILY MEMBER"/>
    <property type="match status" value="1"/>
</dbReference>
<dbReference type="Pfam" id="PF21999">
    <property type="entry name" value="IMS_HHH_1"/>
    <property type="match status" value="1"/>
</dbReference>
<dbReference type="InterPro" id="IPR001126">
    <property type="entry name" value="UmuC"/>
</dbReference>
<evidence type="ECO:0000256" key="1">
    <source>
        <dbReference type="ARBA" id="ARBA00010945"/>
    </source>
</evidence>
<sequence length="420" mass="47923">MVRMETKTRFRSILCIDLKSFYASCECVARGYDPFQVSLAVVGRMGESGSIVLAVSPALKRQGAKSRCRVYELEGYQNVWFVPCRMNHYLKVSQDILKIYLRYVSYEDLHIYSIDEVFIDITSYLRLYKCDAYTLAKQMMCDILKETGIPSTCGIGPNLLLAKVALDIEAKKAVNGIAQWSYTDVKTKLWPLTPLSKMWGIGIQLEKRLNRMGMYCVGDIAQYPLDFLKREFGVLGEQLYQHSHGIDESDLHDVYQSRYPTIGGGQVLMRDYYAYDIKTILLEQVEEVMFRLRKKNLYCEVVHLAIGYSKSVRGGFSRQTKLSQATDLTESVFEACLRLFEANYTGQPIRKVSISLGGLVERGQTQLSLFEDVTKKQQLSYAMDEIRIKHGKNALLRAISYEKGATGRYRNTLMGGHQAE</sequence>
<comment type="similarity">
    <text evidence="1">Belongs to the DNA polymerase type-Y family.</text>
</comment>
<dbReference type="InterPro" id="IPR043128">
    <property type="entry name" value="Rev_trsase/Diguanyl_cyclase"/>
</dbReference>
<comment type="caution">
    <text evidence="3">The sequence shown here is derived from an EMBL/GenBank/DDBJ whole genome shotgun (WGS) entry which is preliminary data.</text>
</comment>
<dbReference type="Gene3D" id="3.30.1490.100">
    <property type="entry name" value="DNA polymerase, Y-family, little finger domain"/>
    <property type="match status" value="1"/>
</dbReference>
<dbReference type="Pfam" id="PF00817">
    <property type="entry name" value="IMS"/>
    <property type="match status" value="1"/>
</dbReference>
<dbReference type="InterPro" id="IPR017961">
    <property type="entry name" value="DNA_pol_Y-fam_little_finger"/>
</dbReference>
<dbReference type="InterPro" id="IPR053848">
    <property type="entry name" value="IMS_HHH_1"/>
</dbReference>
<dbReference type="Gene3D" id="1.10.150.20">
    <property type="entry name" value="5' to 3' exonuclease, C-terminal subdomain"/>
    <property type="match status" value="1"/>
</dbReference>
<organism evidence="3 4">
    <name type="scientific">Turicibacter sanguinis PC909</name>
    <dbReference type="NCBI Taxonomy" id="702450"/>
    <lineage>
        <taxon>Bacteria</taxon>
        <taxon>Bacillati</taxon>
        <taxon>Bacillota</taxon>
        <taxon>Erysipelotrichia</taxon>
        <taxon>Erysipelotrichales</taxon>
        <taxon>Turicibacteraceae</taxon>
        <taxon>Turicibacter</taxon>
    </lineage>
</organism>
<dbReference type="PANTHER" id="PTHR11076:SF35">
    <property type="entry name" value="DNA REPAIR PROTEIN HOMOLOG YOBH"/>
    <property type="match status" value="1"/>
</dbReference>
<proteinExistence type="inferred from homology"/>
<dbReference type="Gene3D" id="3.30.70.270">
    <property type="match status" value="1"/>
</dbReference>
<keyword evidence="4" id="KW-1185">Reference proteome</keyword>
<reference evidence="3 4" key="1">
    <citation type="journal article" date="2011" name="J. Bacteriol.">
        <title>Draft Genome Sequence of Turicibacter sanguinis PC909, Isolated from Human Feces.</title>
        <authorList>
            <person name="Cuiv P.O."/>
            <person name="Klaassens E.S."/>
            <person name="Durkin A.S."/>
            <person name="Harkins D.M."/>
            <person name="Foster L."/>
            <person name="McCorrison J."/>
            <person name="Torralba M."/>
            <person name="Nelson K.E."/>
            <person name="Morrison M."/>
        </authorList>
    </citation>
    <scope>NUCLEOTIDE SEQUENCE [LARGE SCALE GENOMIC DNA]</scope>
    <source>
        <strain evidence="3 4">PC909</strain>
    </source>
</reference>
<dbReference type="Gene3D" id="3.40.1170.60">
    <property type="match status" value="1"/>
</dbReference>
<dbReference type="SUPFAM" id="SSF56672">
    <property type="entry name" value="DNA/RNA polymerases"/>
    <property type="match status" value="1"/>
</dbReference>
<dbReference type="SUPFAM" id="SSF100879">
    <property type="entry name" value="Lesion bypass DNA polymerase (Y-family), little finger domain"/>
    <property type="match status" value="1"/>
</dbReference>
<dbReference type="CDD" id="cd01700">
    <property type="entry name" value="PolY_Pol_V_umuC"/>
    <property type="match status" value="1"/>
</dbReference>